<dbReference type="SUPFAM" id="SSF158682">
    <property type="entry name" value="TerB-like"/>
    <property type="match status" value="1"/>
</dbReference>
<accession>A0A3A8PQV4</accession>
<dbReference type="EMBL" id="RAWK01000299">
    <property type="protein sequence ID" value="RKH56065.1"/>
    <property type="molecule type" value="Genomic_DNA"/>
</dbReference>
<dbReference type="RefSeq" id="WP_120559705.1">
    <property type="nucleotide sequence ID" value="NZ_RAWK01000299.1"/>
</dbReference>
<evidence type="ECO:0000313" key="2">
    <source>
        <dbReference type="EMBL" id="RKH56065.1"/>
    </source>
</evidence>
<protein>
    <recommendedName>
        <fullName evidence="1">Co-chaperone DjlA N-terminal domain-containing protein</fullName>
    </recommendedName>
</protein>
<dbReference type="AlphaFoldDB" id="A0A3A8PQV4"/>
<keyword evidence="3" id="KW-1185">Reference proteome</keyword>
<evidence type="ECO:0000313" key="3">
    <source>
        <dbReference type="Proteomes" id="UP000267003"/>
    </source>
</evidence>
<gene>
    <name evidence="2" type="ORF">D7W81_34865</name>
</gene>
<proteinExistence type="predicted"/>
<comment type="caution">
    <text evidence="2">The sequence shown here is derived from an EMBL/GenBank/DDBJ whole genome shotgun (WGS) entry which is preliminary data.</text>
</comment>
<dbReference type="InterPro" id="IPR007791">
    <property type="entry name" value="DjlA_N"/>
</dbReference>
<reference evidence="3" key="1">
    <citation type="submission" date="2018-09" db="EMBL/GenBank/DDBJ databases">
        <authorList>
            <person name="Livingstone P.G."/>
            <person name="Whitworth D.E."/>
        </authorList>
    </citation>
    <scope>NUCLEOTIDE SEQUENCE [LARGE SCALE GENOMIC DNA]</scope>
    <source>
        <strain evidence="3">AB050A</strain>
    </source>
</reference>
<dbReference type="CDD" id="cd07176">
    <property type="entry name" value="terB"/>
    <property type="match status" value="1"/>
</dbReference>
<name>A0A3A8PQV4_9BACT</name>
<dbReference type="InterPro" id="IPR029024">
    <property type="entry name" value="TerB-like"/>
</dbReference>
<dbReference type="Gene3D" id="1.10.3680.10">
    <property type="entry name" value="TerB-like"/>
    <property type="match status" value="1"/>
</dbReference>
<sequence>MGLLSMFRSEAPAKKASDDVLLLHTMLLMAGADGYLDQGEVEAVEAYFTQLPEFKGKQFQDVYAEARKLVARYSNLRESVKSLSGFSSEKVRKKAFVLAADLAMASGDVSESEDELLTAMQRILEIDDGTVQKVLDVLSMKYAR</sequence>
<dbReference type="Proteomes" id="UP000267003">
    <property type="component" value="Unassembled WGS sequence"/>
</dbReference>
<organism evidence="2 3">
    <name type="scientific">Corallococcus aberystwythensis</name>
    <dbReference type="NCBI Taxonomy" id="2316722"/>
    <lineage>
        <taxon>Bacteria</taxon>
        <taxon>Pseudomonadati</taxon>
        <taxon>Myxococcota</taxon>
        <taxon>Myxococcia</taxon>
        <taxon>Myxococcales</taxon>
        <taxon>Cystobacterineae</taxon>
        <taxon>Myxococcaceae</taxon>
        <taxon>Corallococcus</taxon>
    </lineage>
</organism>
<feature type="domain" description="Co-chaperone DjlA N-terminal" evidence="1">
    <location>
        <begin position="25"/>
        <end position="132"/>
    </location>
</feature>
<dbReference type="Pfam" id="PF05099">
    <property type="entry name" value="TerB"/>
    <property type="match status" value="1"/>
</dbReference>
<dbReference type="OrthoDB" id="5522551at2"/>
<evidence type="ECO:0000259" key="1">
    <source>
        <dbReference type="Pfam" id="PF05099"/>
    </source>
</evidence>